<evidence type="ECO:0000256" key="15">
    <source>
        <dbReference type="PIRSR" id="PIRSR038084-1"/>
    </source>
</evidence>
<reference evidence="20" key="1">
    <citation type="submission" date="2015-10" db="EMBL/GenBank/DDBJ databases">
        <authorList>
            <person name="Devillers H."/>
        </authorList>
    </citation>
    <scope>NUCLEOTIDE SEQUENCE [LARGE SCALE GENOMIC DNA]</scope>
</reference>
<dbReference type="GO" id="GO:0004402">
    <property type="term" value="F:histone acetyltransferase activity"/>
    <property type="evidence" value="ECO:0007669"/>
    <property type="project" value="UniProtKB-UniRule"/>
</dbReference>
<evidence type="ECO:0000256" key="9">
    <source>
        <dbReference type="ARBA" id="ARBA00022853"/>
    </source>
</evidence>
<evidence type="ECO:0000256" key="16">
    <source>
        <dbReference type="PIRSR" id="PIRSR038084-2"/>
    </source>
</evidence>
<dbReference type="GO" id="GO:0006281">
    <property type="term" value="P:DNA repair"/>
    <property type="evidence" value="ECO:0007669"/>
    <property type="project" value="UniProtKB-KW"/>
</dbReference>
<dbReference type="Pfam" id="PF21184">
    <property type="entry name" value="HAT1_C_fung"/>
    <property type="match status" value="1"/>
</dbReference>
<feature type="binding site" evidence="16">
    <location>
        <begin position="228"/>
        <end position="234"/>
    </location>
    <ligand>
        <name>acetyl-CoA</name>
        <dbReference type="ChEBI" id="CHEBI:57288"/>
    </ligand>
</feature>
<dbReference type="EMBL" id="LN890558">
    <property type="protein sequence ID" value="CUS49620.1"/>
    <property type="molecule type" value="Genomic_DNA"/>
</dbReference>
<comment type="subunit">
    <text evidence="14">Component of the HAT-B complex composed of at least HAT1 and HAT2. The HAT-B complex binds to histone H4 tail.</text>
</comment>
<feature type="binding site" evidence="16">
    <location>
        <position position="268"/>
    </location>
    <ligand>
        <name>acetyl-CoA</name>
        <dbReference type="ChEBI" id="CHEBI:57288"/>
    </ligand>
</feature>
<sequence length="390" mass="45535">MDEASDLRPESWTVSSNTAVRLSFVDEEGAVQFSPTFTYPIYGDSEQIFGYKDLQILLAFDSVTFKPFFNVKYEAKLADIDEDVQTKALKVLPEGDVVVKDEIAWVDAFNKERESFDLPGEDKKIASYNREGQDFVVYRVDLRDKNVRKLHRRMQIFTLFLIESASYIDEHDEGWELYMSFNTGNKKCVGYSTTYKYWKYMGAESFDSTEKTVQTGKISQFLIFPPYQSKGHGSELYNAIFNDWIKDTSVFEVTVEDPNEEFDSLRDRNDLKRLYVSGIANKIPQELPISDEWIETQRSAFKLEKRQFQRLLEMLLLYTSSPNFRLQVKKRLYEKNFDLLVDLDAPTRNDKLQTAFLSIKDEYDTILASLKLKRQEEFDSAQVSKKIKSK</sequence>
<evidence type="ECO:0000256" key="2">
    <source>
        <dbReference type="ARBA" id="ARBA00004496"/>
    </source>
</evidence>
<comment type="catalytic activity">
    <reaction evidence="13 14">
        <text>L-lysyl-[protein] + acetyl-CoA = N(6)-acetyl-L-lysyl-[protein] + CoA + H(+)</text>
        <dbReference type="Rhea" id="RHEA:45948"/>
        <dbReference type="Rhea" id="RHEA-COMP:9752"/>
        <dbReference type="Rhea" id="RHEA-COMP:10731"/>
        <dbReference type="ChEBI" id="CHEBI:15378"/>
        <dbReference type="ChEBI" id="CHEBI:29969"/>
        <dbReference type="ChEBI" id="CHEBI:57287"/>
        <dbReference type="ChEBI" id="CHEBI:57288"/>
        <dbReference type="ChEBI" id="CHEBI:61930"/>
        <dbReference type="EC" id="2.3.1.48"/>
    </reaction>
</comment>
<dbReference type="GO" id="GO:0005634">
    <property type="term" value="C:nucleus"/>
    <property type="evidence" value="ECO:0007669"/>
    <property type="project" value="UniProtKB-SubCell"/>
</dbReference>
<keyword evidence="20" id="KW-1185">Reference proteome</keyword>
<feature type="domain" description="Histone acetyl transferase HAT1 N-terminal" evidence="18">
    <location>
        <begin position="12"/>
        <end position="163"/>
    </location>
</feature>
<evidence type="ECO:0000256" key="14">
    <source>
        <dbReference type="PIRNR" id="PIRNR038084"/>
    </source>
</evidence>
<evidence type="ECO:0000256" key="3">
    <source>
        <dbReference type="ARBA" id="ARBA00010543"/>
    </source>
</evidence>
<feature type="binding site" evidence="16">
    <location>
        <position position="259"/>
    </location>
    <ligand>
        <name>acetyl-CoA</name>
        <dbReference type="ChEBI" id="CHEBI:57288"/>
    </ligand>
</feature>
<feature type="binding site" evidence="16">
    <location>
        <begin position="221"/>
        <end position="223"/>
    </location>
    <ligand>
        <name>acetyl-CoA</name>
        <dbReference type="ChEBI" id="CHEBI:57288"/>
    </ligand>
</feature>
<keyword evidence="6 14" id="KW-0963">Cytoplasm</keyword>
<dbReference type="Gene3D" id="1.10.10.390">
    <property type="match status" value="1"/>
</dbReference>
<keyword evidence="8" id="KW-0227">DNA damage</keyword>
<evidence type="ECO:0000256" key="6">
    <source>
        <dbReference type="ARBA" id="ARBA00022490"/>
    </source>
</evidence>
<evidence type="ECO:0000256" key="4">
    <source>
        <dbReference type="ARBA" id="ARBA00013184"/>
    </source>
</evidence>
<dbReference type="OrthoDB" id="10253098at2759"/>
<evidence type="ECO:0000256" key="5">
    <source>
        <dbReference type="ARBA" id="ARBA00021268"/>
    </source>
</evidence>
<evidence type="ECO:0000256" key="13">
    <source>
        <dbReference type="ARBA" id="ARBA00048017"/>
    </source>
</evidence>
<dbReference type="Gene3D" id="3.40.630.30">
    <property type="match status" value="1"/>
</dbReference>
<dbReference type="GO" id="GO:0042393">
    <property type="term" value="F:histone binding"/>
    <property type="evidence" value="ECO:0007669"/>
    <property type="project" value="InterPro"/>
</dbReference>
<dbReference type="PANTHER" id="PTHR12046">
    <property type="entry name" value="HISTONE ACETYLTRANSFERASE TYPE B CATALYTIC SUBUNIT"/>
    <property type="match status" value="1"/>
</dbReference>
<dbReference type="InterPro" id="IPR013523">
    <property type="entry name" value="Hist_AcTrfase_HAT1_C"/>
</dbReference>
<comment type="subcellular location">
    <subcellularLocation>
        <location evidence="2 14">Cytoplasm</location>
    </subcellularLocation>
    <subcellularLocation>
        <location evidence="1 14">Nucleus</location>
    </subcellularLocation>
</comment>
<evidence type="ECO:0000313" key="20">
    <source>
        <dbReference type="Proteomes" id="UP000236544"/>
    </source>
</evidence>
<dbReference type="Pfam" id="PF10394">
    <property type="entry name" value="Hat1_N"/>
    <property type="match status" value="1"/>
</dbReference>
<evidence type="ECO:0000259" key="18">
    <source>
        <dbReference type="Pfam" id="PF10394"/>
    </source>
</evidence>
<proteinExistence type="inferred from homology"/>
<dbReference type="GO" id="GO:0000781">
    <property type="term" value="C:chromosome, telomeric region"/>
    <property type="evidence" value="ECO:0007669"/>
    <property type="project" value="GOC"/>
</dbReference>
<feature type="active site" description="Proton donor/acceptor" evidence="15">
    <location>
        <position position="256"/>
    </location>
</feature>
<evidence type="ECO:0000256" key="12">
    <source>
        <dbReference type="ARBA" id="ARBA00023315"/>
    </source>
</evidence>
<dbReference type="GO" id="GO:0031509">
    <property type="term" value="P:subtelomeric heterochromatin formation"/>
    <property type="evidence" value="ECO:0007669"/>
    <property type="project" value="InterPro"/>
</dbReference>
<dbReference type="EC" id="2.3.1.48" evidence="4 14"/>
<keyword evidence="7 14" id="KW-0808">Transferase</keyword>
<gene>
    <name evidence="19" type="ORF">LAQU0_S24e00474g</name>
</gene>
<dbReference type="FunFam" id="3.40.630.30:FF:000114">
    <property type="entry name" value="Histone acetyltransferase type B catalytic subunit"/>
    <property type="match status" value="1"/>
</dbReference>
<dbReference type="Gene3D" id="3.90.360.10">
    <property type="entry name" value="Histone acetyl transferase 1 (HAT1), N-terminal domain"/>
    <property type="match status" value="1"/>
</dbReference>
<comment type="function">
    <text evidence="14">Catalytic component of the histone acetylase B (HAT-B) complex. Has intrinsic substrate specificity that modifies lysine in recognition sequence GXGKXG. Involved in DNA double-strand break repair.</text>
</comment>
<evidence type="ECO:0000256" key="1">
    <source>
        <dbReference type="ARBA" id="ARBA00004123"/>
    </source>
</evidence>
<feature type="region of interest" description="Interaction with histone H4 N-terminus" evidence="16">
    <location>
        <begin position="195"/>
        <end position="197"/>
    </location>
</feature>
<dbReference type="InterPro" id="IPR019467">
    <property type="entry name" value="Hat1_N"/>
</dbReference>
<dbReference type="PIRSF" id="PIRSF038084">
    <property type="entry name" value="HAT-B_cat"/>
    <property type="match status" value="1"/>
</dbReference>
<evidence type="ECO:0000256" key="10">
    <source>
        <dbReference type="ARBA" id="ARBA00023204"/>
    </source>
</evidence>
<dbReference type="InterPro" id="IPR037113">
    <property type="entry name" value="Hat1_N_sf"/>
</dbReference>
<evidence type="ECO:0000256" key="11">
    <source>
        <dbReference type="ARBA" id="ARBA00023242"/>
    </source>
</evidence>
<evidence type="ECO:0000313" key="19">
    <source>
        <dbReference type="EMBL" id="CUS49620.1"/>
    </source>
</evidence>
<feature type="site" description="Interaction with histone H4 N-terminus" evidence="17">
    <location>
        <position position="175"/>
    </location>
</feature>
<keyword evidence="12 14" id="KW-0012">Acyltransferase</keyword>
<keyword evidence="11 14" id="KW-0539">Nucleus</keyword>
<dbReference type="InterPro" id="IPR016181">
    <property type="entry name" value="Acyl_CoA_acyltransferase"/>
</dbReference>
<dbReference type="SUPFAM" id="SSF55729">
    <property type="entry name" value="Acyl-CoA N-acyltransferases (Nat)"/>
    <property type="match status" value="1"/>
</dbReference>
<comment type="similarity">
    <text evidence="3 14">Belongs to the HAT1 family.</text>
</comment>
<name>A0A0P1L5B7_9SACH</name>
<evidence type="ECO:0000256" key="8">
    <source>
        <dbReference type="ARBA" id="ARBA00022763"/>
    </source>
</evidence>
<protein>
    <recommendedName>
        <fullName evidence="5 14">Histone acetyltransferase type B catalytic subunit</fullName>
        <ecNumber evidence="4 14">2.3.1.48</ecNumber>
    </recommendedName>
</protein>
<dbReference type="InterPro" id="IPR017380">
    <property type="entry name" value="Hist_AcTrfase_B-typ_cat-su"/>
</dbReference>
<dbReference type="GO" id="GO:0005737">
    <property type="term" value="C:cytoplasm"/>
    <property type="evidence" value="ECO:0007669"/>
    <property type="project" value="UniProtKB-SubCell"/>
</dbReference>
<evidence type="ECO:0000256" key="7">
    <source>
        <dbReference type="ARBA" id="ARBA00022679"/>
    </source>
</evidence>
<feature type="region of interest" description="Interaction with histone H4 N-terminus" evidence="16">
    <location>
        <begin position="44"/>
        <end position="46"/>
    </location>
</feature>
<evidence type="ECO:0000256" key="17">
    <source>
        <dbReference type="PIRSR" id="PIRSR038084-3"/>
    </source>
</evidence>
<accession>A0A0P1L5B7</accession>
<dbReference type="AlphaFoldDB" id="A0A0P1L5B7"/>
<keyword evidence="10" id="KW-0234">DNA repair</keyword>
<dbReference type="Proteomes" id="UP000236544">
    <property type="component" value="Unassembled WGS sequence"/>
</dbReference>
<keyword evidence="9" id="KW-0156">Chromatin regulator</keyword>
<organism evidence="19 20">
    <name type="scientific">Lachancea quebecensis</name>
    <dbReference type="NCBI Taxonomy" id="1654605"/>
    <lineage>
        <taxon>Eukaryota</taxon>
        <taxon>Fungi</taxon>
        <taxon>Dikarya</taxon>
        <taxon>Ascomycota</taxon>
        <taxon>Saccharomycotina</taxon>
        <taxon>Saccharomycetes</taxon>
        <taxon>Saccharomycetales</taxon>
        <taxon>Saccharomycetaceae</taxon>
        <taxon>Lachancea</taxon>
    </lineage>
</organism>